<dbReference type="Proteomes" id="UP001188597">
    <property type="component" value="Unassembled WGS sequence"/>
</dbReference>
<feature type="region of interest" description="Disordered" evidence="1">
    <location>
        <begin position="317"/>
        <end position="345"/>
    </location>
</feature>
<accession>A0AA89BH50</accession>
<protein>
    <submittedName>
        <fullName evidence="2">Uncharacterized protein</fullName>
    </submittedName>
</protein>
<gene>
    <name evidence="2" type="ORF">RJ639_001696</name>
</gene>
<dbReference type="PANTHER" id="PTHR46519:SF3">
    <property type="entry name" value="RING_U-BOX SUPERFAMILY PROTEIN"/>
    <property type="match status" value="1"/>
</dbReference>
<dbReference type="EMBL" id="JAVXUP010000004">
    <property type="protein sequence ID" value="KAK3043634.1"/>
    <property type="molecule type" value="Genomic_DNA"/>
</dbReference>
<sequence>MAVAGMNNVSVLDSPLFGESQSLESTRWDNQDRPSTQASSLLQMWRELEGEHAVNYKALQQKGEASNSDFAGTYVCGGQRHGNGDTLEDASEVESEHHILLQDGYQDDRSCSSKQSNDFGEVERERVRQIFRGWKKNGSRAHASNASRLNKWSGAQWLGEHERERVRIVREWVETTTGQQRATSQSDSEERSCEIGSQIEWVRDGLVVSHCRTGSLRAIRRLCGRQALLDLLARAERERERELQDLLEQRPVSNFAHRNRIQSYLRGRFLQNGGLVQDKSSTSLAASELGFLRQRPTVSGLREGFLSRFDNFVPGSLGSNHCDSSTDNKRNDHRNKQTQANSMQEVPDELWHADLSNCEKDSSLLHRNDLESDTGGLINLQEPSQVEEIQERLSEIDERVQLPLNIEPIERKYDNGNDVVRNWRQGHGNEWSRGTSGPEAVCYEHHEPSGEPRDVHDTSGPNDRLEGTKFWQGISASQVEISQEPNTEIGENDWQQLAGVESSEWGDGTGEDMDGNSHVSSYSWYPETSASDDLGYILLQEAREELHGSGLQETARDFSGPSGQVEAPARMADTFHFPDDENACSLEIRELLSRRRVSNLLQSGFRESLDQIIQSYVERHGHASVEWDLDQEQQIEDQNVVESDIVEGNPQVLRSLPITPLPTLWELDSNNEWEIINDLRNDMFELQQRMNKMQRMLEACMDMQLELQCTVQQEARLNNSITRAAH</sequence>
<evidence type="ECO:0000256" key="1">
    <source>
        <dbReference type="SAM" id="MobiDB-lite"/>
    </source>
</evidence>
<dbReference type="AlphaFoldDB" id="A0AA89BH50"/>
<keyword evidence="3" id="KW-1185">Reference proteome</keyword>
<dbReference type="PANTHER" id="PTHR46519">
    <property type="entry name" value="RING/U-BOX SUPERFAMILY PROTEIN"/>
    <property type="match status" value="1"/>
</dbReference>
<evidence type="ECO:0000313" key="2">
    <source>
        <dbReference type="EMBL" id="KAK3043634.1"/>
    </source>
</evidence>
<organism evidence="2 3">
    <name type="scientific">Escallonia herrerae</name>
    <dbReference type="NCBI Taxonomy" id="1293975"/>
    <lineage>
        <taxon>Eukaryota</taxon>
        <taxon>Viridiplantae</taxon>
        <taxon>Streptophyta</taxon>
        <taxon>Embryophyta</taxon>
        <taxon>Tracheophyta</taxon>
        <taxon>Spermatophyta</taxon>
        <taxon>Magnoliopsida</taxon>
        <taxon>eudicotyledons</taxon>
        <taxon>Gunneridae</taxon>
        <taxon>Pentapetalae</taxon>
        <taxon>asterids</taxon>
        <taxon>campanulids</taxon>
        <taxon>Escalloniales</taxon>
        <taxon>Escalloniaceae</taxon>
        <taxon>Escallonia</taxon>
    </lineage>
</organism>
<proteinExistence type="predicted"/>
<comment type="caution">
    <text evidence="2">The sequence shown here is derived from an EMBL/GenBank/DDBJ whole genome shotgun (WGS) entry which is preliminary data.</text>
</comment>
<evidence type="ECO:0000313" key="3">
    <source>
        <dbReference type="Proteomes" id="UP001188597"/>
    </source>
</evidence>
<name>A0AA89BH50_9ASTE</name>
<reference evidence="2" key="1">
    <citation type="submission" date="2022-12" db="EMBL/GenBank/DDBJ databases">
        <title>Draft genome assemblies for two species of Escallonia (Escalloniales).</title>
        <authorList>
            <person name="Chanderbali A."/>
            <person name="Dervinis C."/>
            <person name="Anghel I."/>
            <person name="Soltis D."/>
            <person name="Soltis P."/>
            <person name="Zapata F."/>
        </authorList>
    </citation>
    <scope>NUCLEOTIDE SEQUENCE</scope>
    <source>
        <strain evidence="2">UCBG64.0493</strain>
        <tissue evidence="2">Leaf</tissue>
    </source>
</reference>